<dbReference type="Pfam" id="PF13419">
    <property type="entry name" value="HAD_2"/>
    <property type="match status" value="1"/>
</dbReference>
<evidence type="ECO:0000256" key="1">
    <source>
        <dbReference type="ARBA" id="ARBA00008106"/>
    </source>
</evidence>
<dbReference type="CDD" id="cd02588">
    <property type="entry name" value="HAD_L2-DEX"/>
    <property type="match status" value="1"/>
</dbReference>
<dbReference type="InterPro" id="IPR023198">
    <property type="entry name" value="PGP-like_dom2"/>
</dbReference>
<sequence length="264" mass="29597">MNNNRRKFIKSSLSLGAMGMMLPSQITASVAKPEPNISTQILKPEVLFFDINETILDLEPLKKSVNTLLKSNDLGTLWFSTMLQYSFVTSLSNQYFDFGKIGVSALQMVADTNNINITEEQAQNVVKHILNLKPHPDVKEGLQLLKNAGYKMVSFTNSSNFGVQQQLKNASINEFFDDSISVEDFGKFKPDMNVYQWAARKMKTPNNKCLLVAAHGWDIAGALWADWQGAFLRRPGQTLFPLAPKPHFDKANLLELAQELVGLK</sequence>
<dbReference type="Proteomes" id="UP000561681">
    <property type="component" value="Unassembled WGS sequence"/>
</dbReference>
<keyword evidence="5" id="KW-1185">Reference proteome</keyword>
<dbReference type="InterPro" id="IPR036412">
    <property type="entry name" value="HAD-like_sf"/>
</dbReference>
<evidence type="ECO:0000256" key="2">
    <source>
        <dbReference type="ARBA" id="ARBA00022801"/>
    </source>
</evidence>
<dbReference type="RefSeq" id="WP_184160454.1">
    <property type="nucleotide sequence ID" value="NZ_JACHLD010000002.1"/>
</dbReference>
<proteinExistence type="inferred from homology"/>
<accession>A0A7W7IX39</accession>
<dbReference type="GO" id="GO:0018784">
    <property type="term" value="F:(S)-2-haloacid dehalogenase activity"/>
    <property type="evidence" value="ECO:0007669"/>
    <property type="project" value="UniProtKB-EC"/>
</dbReference>
<dbReference type="InterPro" id="IPR023214">
    <property type="entry name" value="HAD_sf"/>
</dbReference>
<evidence type="ECO:0000313" key="4">
    <source>
        <dbReference type="EMBL" id="MBB4801732.1"/>
    </source>
</evidence>
<dbReference type="PROSITE" id="PS51318">
    <property type="entry name" value="TAT"/>
    <property type="match status" value="1"/>
</dbReference>
<dbReference type="NCBIfam" id="TIGR01428">
    <property type="entry name" value="HAD_type_II"/>
    <property type="match status" value="1"/>
</dbReference>
<feature type="chain" id="PRO_5031231093" evidence="3">
    <location>
        <begin position="29"/>
        <end position="264"/>
    </location>
</feature>
<feature type="signal peptide" evidence="3">
    <location>
        <begin position="1"/>
        <end position="28"/>
    </location>
</feature>
<reference evidence="4 5" key="1">
    <citation type="submission" date="2020-08" db="EMBL/GenBank/DDBJ databases">
        <title>Functional genomics of gut bacteria from endangered species of beetles.</title>
        <authorList>
            <person name="Carlos-Shanley C."/>
        </authorList>
    </citation>
    <scope>NUCLEOTIDE SEQUENCE [LARGE SCALE GENOMIC DNA]</scope>
    <source>
        <strain evidence="4 5">S00142</strain>
    </source>
</reference>
<evidence type="ECO:0000256" key="3">
    <source>
        <dbReference type="SAM" id="SignalP"/>
    </source>
</evidence>
<comment type="caution">
    <text evidence="4">The sequence shown here is derived from an EMBL/GenBank/DDBJ whole genome shotgun (WGS) entry which is preliminary data.</text>
</comment>
<gene>
    <name evidence="4" type="ORF">HNP37_001793</name>
</gene>
<organism evidence="4 5">
    <name type="scientific">Flavobacterium nitrogenifigens</name>
    <dbReference type="NCBI Taxonomy" id="1617283"/>
    <lineage>
        <taxon>Bacteria</taxon>
        <taxon>Pseudomonadati</taxon>
        <taxon>Bacteroidota</taxon>
        <taxon>Flavobacteriia</taxon>
        <taxon>Flavobacteriales</taxon>
        <taxon>Flavobacteriaceae</taxon>
        <taxon>Flavobacterium</taxon>
    </lineage>
</organism>
<evidence type="ECO:0000313" key="5">
    <source>
        <dbReference type="Proteomes" id="UP000561681"/>
    </source>
</evidence>
<dbReference type="InterPro" id="IPR006311">
    <property type="entry name" value="TAT_signal"/>
</dbReference>
<dbReference type="NCBIfam" id="TIGR01493">
    <property type="entry name" value="HAD-SF-IA-v2"/>
    <property type="match status" value="1"/>
</dbReference>
<dbReference type="PANTHER" id="PTHR43316">
    <property type="entry name" value="HYDROLASE, HALOACID DELAHOGENASE-RELATED"/>
    <property type="match status" value="1"/>
</dbReference>
<protein>
    <submittedName>
        <fullName evidence="4">2-haloacid dehalogenase</fullName>
        <ecNumber evidence="4">3.8.1.2</ecNumber>
    </submittedName>
</protein>
<keyword evidence="2 4" id="KW-0378">Hydrolase</keyword>
<dbReference type="InterPro" id="IPR051540">
    <property type="entry name" value="S-2-haloacid_dehalogenase"/>
</dbReference>
<dbReference type="InterPro" id="IPR006439">
    <property type="entry name" value="HAD-SF_hydro_IA"/>
</dbReference>
<keyword evidence="3" id="KW-0732">Signal</keyword>
<dbReference type="EMBL" id="JACHLD010000002">
    <property type="protein sequence ID" value="MBB4801732.1"/>
    <property type="molecule type" value="Genomic_DNA"/>
</dbReference>
<dbReference type="SFLD" id="SFLDG01129">
    <property type="entry name" value="C1.5:_HAD__Beta-PGM__Phosphata"/>
    <property type="match status" value="1"/>
</dbReference>
<dbReference type="PRINTS" id="PR00413">
    <property type="entry name" value="HADHALOGNASE"/>
</dbReference>
<dbReference type="SUPFAM" id="SSF56784">
    <property type="entry name" value="HAD-like"/>
    <property type="match status" value="1"/>
</dbReference>
<dbReference type="InterPro" id="IPR006328">
    <property type="entry name" value="2-HAD"/>
</dbReference>
<dbReference type="InterPro" id="IPR041492">
    <property type="entry name" value="HAD_2"/>
</dbReference>
<dbReference type="PANTHER" id="PTHR43316:SF3">
    <property type="entry name" value="HALOACID DEHALOGENASE, TYPE II (AFU_ORTHOLOGUE AFUA_2G07750)-RELATED"/>
    <property type="match status" value="1"/>
</dbReference>
<dbReference type="EC" id="3.8.1.2" evidence="4"/>
<dbReference type="SFLD" id="SFLDS00003">
    <property type="entry name" value="Haloacid_Dehalogenase"/>
    <property type="match status" value="1"/>
</dbReference>
<dbReference type="AlphaFoldDB" id="A0A7W7IX39"/>
<dbReference type="Gene3D" id="1.10.150.240">
    <property type="entry name" value="Putative phosphatase, domain 2"/>
    <property type="match status" value="1"/>
</dbReference>
<name>A0A7W7IX39_9FLAO</name>
<dbReference type="Gene3D" id="3.40.50.1000">
    <property type="entry name" value="HAD superfamily/HAD-like"/>
    <property type="match status" value="1"/>
</dbReference>
<comment type="similarity">
    <text evidence="1">Belongs to the HAD-like hydrolase superfamily. S-2-haloalkanoic acid dehalogenase family.</text>
</comment>